<dbReference type="GO" id="GO:0046872">
    <property type="term" value="F:metal ion binding"/>
    <property type="evidence" value="ECO:0007669"/>
    <property type="project" value="UniProtKB-KW"/>
</dbReference>
<reference evidence="5 6" key="1">
    <citation type="journal article" date="2018" name="PLoS Genet.">
        <title>Population sequencing reveals clonal diversity and ancestral inbreeding in the grapevine cultivar Chardonnay.</title>
        <authorList>
            <person name="Roach M.J."/>
            <person name="Johnson D.L."/>
            <person name="Bohlmann J."/>
            <person name="van Vuuren H.J."/>
            <person name="Jones S.J."/>
            <person name="Pretorius I.S."/>
            <person name="Schmidt S.A."/>
            <person name="Borneman A.R."/>
        </authorList>
    </citation>
    <scope>NUCLEOTIDE SEQUENCE [LARGE SCALE GENOMIC DNA]</scope>
    <source>
        <strain evidence="6">cv. Chardonnay</strain>
        <tissue evidence="5">Leaf</tissue>
    </source>
</reference>
<evidence type="ECO:0000256" key="1">
    <source>
        <dbReference type="ARBA" id="ARBA00022603"/>
    </source>
</evidence>
<keyword evidence="1 5" id="KW-0489">Methyltransferase</keyword>
<dbReference type="EMBL" id="QGNW01000890">
    <property type="protein sequence ID" value="RVW59482.1"/>
    <property type="molecule type" value="Genomic_DNA"/>
</dbReference>
<evidence type="ECO:0000313" key="5">
    <source>
        <dbReference type="EMBL" id="RVW59482.1"/>
    </source>
</evidence>
<dbReference type="InterPro" id="IPR042086">
    <property type="entry name" value="MeTrfase_capping"/>
</dbReference>
<keyword evidence="3" id="KW-0479">Metal-binding</keyword>
<evidence type="ECO:0000256" key="3">
    <source>
        <dbReference type="ARBA" id="ARBA00022723"/>
    </source>
</evidence>
<comment type="caution">
    <text evidence="5">The sequence shown here is derived from an EMBL/GenBank/DDBJ whole genome shotgun (WGS) entry which is preliminary data.</text>
</comment>
<keyword evidence="4" id="KW-0460">Magnesium</keyword>
<organism evidence="5 6">
    <name type="scientific">Vitis vinifera</name>
    <name type="common">Grape</name>
    <dbReference type="NCBI Taxonomy" id="29760"/>
    <lineage>
        <taxon>Eukaryota</taxon>
        <taxon>Viridiplantae</taxon>
        <taxon>Streptophyta</taxon>
        <taxon>Embryophyta</taxon>
        <taxon>Tracheophyta</taxon>
        <taxon>Spermatophyta</taxon>
        <taxon>Magnoliopsida</taxon>
        <taxon>eudicotyledons</taxon>
        <taxon>Gunneridae</taxon>
        <taxon>Pentapetalae</taxon>
        <taxon>rosids</taxon>
        <taxon>Vitales</taxon>
        <taxon>Vitaceae</taxon>
        <taxon>Viteae</taxon>
        <taxon>Vitis</taxon>
    </lineage>
</organism>
<dbReference type="InterPro" id="IPR005299">
    <property type="entry name" value="MeTrfase_7"/>
</dbReference>
<dbReference type="Pfam" id="PF03492">
    <property type="entry name" value="Methyltransf_7"/>
    <property type="match status" value="3"/>
</dbReference>
<keyword evidence="2 5" id="KW-0808">Transferase</keyword>
<name>A0A438FHP2_VITVI</name>
<evidence type="ECO:0000256" key="2">
    <source>
        <dbReference type="ARBA" id="ARBA00022679"/>
    </source>
</evidence>
<sequence length="305" mass="34262">MACMSTESCPMNGGNGQYSYTRNSSIQRWGVEASKALIGEAVWEKLDTNFSTLFNIADLGCSVGPNTFIVVENIIESVKLKYPSPNPNSEGIEFQVFFNDLASNDFNTLHRSLPRDREYAASIVPELLDKNSPAWNKGRISYGSAPTEVVQAYSAQFAKDMGSFLKARAQELVHGVMDLLGDSLMDMARMGLISEAKVDSFNFPKYYPTQHELKTLIERNGYFSIDRTEPLAQSTTHARDLNFQIFISHTRAAWEGVIKMHFGSDIIDGLFDRFMKKVLKFSPLISRHSSKQIAEIFVLLKRKAS</sequence>
<proteinExistence type="predicted"/>
<evidence type="ECO:0000313" key="6">
    <source>
        <dbReference type="Proteomes" id="UP000288805"/>
    </source>
</evidence>
<dbReference type="InterPro" id="IPR029063">
    <property type="entry name" value="SAM-dependent_MTases_sf"/>
</dbReference>
<dbReference type="GO" id="GO:0008168">
    <property type="term" value="F:methyltransferase activity"/>
    <property type="evidence" value="ECO:0007669"/>
    <property type="project" value="UniProtKB-KW"/>
</dbReference>
<dbReference type="Gene3D" id="3.40.50.150">
    <property type="entry name" value="Vaccinia Virus protein VP39"/>
    <property type="match status" value="3"/>
</dbReference>
<accession>A0A438FHP2</accession>
<dbReference type="Proteomes" id="UP000288805">
    <property type="component" value="Unassembled WGS sequence"/>
</dbReference>
<dbReference type="SUPFAM" id="SSF53335">
    <property type="entry name" value="S-adenosyl-L-methionine-dependent methyltransferases"/>
    <property type="match status" value="1"/>
</dbReference>
<dbReference type="GO" id="GO:0032259">
    <property type="term" value="P:methylation"/>
    <property type="evidence" value="ECO:0007669"/>
    <property type="project" value="UniProtKB-KW"/>
</dbReference>
<gene>
    <name evidence="5" type="primary">VvCHDh000029_2</name>
    <name evidence="5" type="ORF">CK203_104139</name>
</gene>
<dbReference type="Gene3D" id="1.10.1200.270">
    <property type="entry name" value="Methyltransferase, alpha-helical capping domain"/>
    <property type="match status" value="3"/>
</dbReference>
<protein>
    <submittedName>
        <fullName evidence="5">Putative S-adenosylmethionine-dependent methyltransferase</fullName>
    </submittedName>
</protein>
<dbReference type="PANTHER" id="PTHR31009">
    <property type="entry name" value="S-ADENOSYL-L-METHIONINE:CARBOXYL METHYLTRANSFERASE FAMILY PROTEIN"/>
    <property type="match status" value="1"/>
</dbReference>
<evidence type="ECO:0000256" key="4">
    <source>
        <dbReference type="ARBA" id="ARBA00022842"/>
    </source>
</evidence>
<dbReference type="AlphaFoldDB" id="A0A438FHP2"/>